<feature type="region of interest" description="Disordered" evidence="1">
    <location>
        <begin position="1"/>
        <end position="38"/>
    </location>
</feature>
<feature type="compositionally biased region" description="Polar residues" evidence="1">
    <location>
        <begin position="111"/>
        <end position="122"/>
    </location>
</feature>
<dbReference type="WBParaSite" id="maker-unitig_33285-snap-gene-0.2-mRNA-1">
    <property type="protein sequence ID" value="maker-unitig_33285-snap-gene-0.2-mRNA-1"/>
    <property type="gene ID" value="maker-unitig_33285-snap-gene-0.2"/>
</dbReference>
<organism evidence="2 3">
    <name type="scientific">Macrostomum lignano</name>
    <dbReference type="NCBI Taxonomy" id="282301"/>
    <lineage>
        <taxon>Eukaryota</taxon>
        <taxon>Metazoa</taxon>
        <taxon>Spiralia</taxon>
        <taxon>Lophotrochozoa</taxon>
        <taxon>Platyhelminthes</taxon>
        <taxon>Rhabditophora</taxon>
        <taxon>Macrostomorpha</taxon>
        <taxon>Macrostomida</taxon>
        <taxon>Macrostomidae</taxon>
        <taxon>Macrostomum</taxon>
    </lineage>
</organism>
<sequence length="414" mass="44028">MVSAGWLGSGAARKGSAGTASQPQAQAQHQQQSADVEREFQAACSFTAAAAAASGRRCERLPLAPSDYVSPDERLRLCQEPLVPYKPLASGSQSKSPEAAAAATARDRSKISSTLKGRSSPNRPVAAAASLVSGADSADCPTGASVDSKDGEGAVEELQREPAPTGVAALQQLRRVDNSTDRWPTRRRPTAVIAVDSAAADAASVDFAKRAAAAAGVRPTSATPRPARPTLSGPRLGRRRAEHHGDCRTCQRAAVAVRFDSAAEKQLCDSMMSWGRTQPRSIWATSLWTGLSADGAPFASHSRAKAVFPRFAPPQPGSERRIPNRLELVERAARASGVTRSSIWAAPPRHLVWPGDNFDQRLVSKAGILCAFEDFYFFAWSGNFLVRKSIYCVPAAASHPSYSGFFSAQTDRQT</sequence>
<feature type="compositionally biased region" description="Basic and acidic residues" evidence="1">
    <location>
        <begin position="147"/>
        <end position="160"/>
    </location>
</feature>
<feature type="region of interest" description="Disordered" evidence="1">
    <location>
        <begin position="217"/>
        <end position="240"/>
    </location>
</feature>
<feature type="compositionally biased region" description="Low complexity" evidence="1">
    <location>
        <begin position="217"/>
        <end position="230"/>
    </location>
</feature>
<dbReference type="Proteomes" id="UP000095280">
    <property type="component" value="Unplaced"/>
</dbReference>
<evidence type="ECO:0000256" key="1">
    <source>
        <dbReference type="SAM" id="MobiDB-lite"/>
    </source>
</evidence>
<proteinExistence type="predicted"/>
<evidence type="ECO:0000313" key="3">
    <source>
        <dbReference type="WBParaSite" id="maker-unitig_33285-snap-gene-0.2-mRNA-1"/>
    </source>
</evidence>
<accession>A0A1I8FGP5</accession>
<feature type="compositionally biased region" description="Low complexity" evidence="1">
    <location>
        <begin position="20"/>
        <end position="34"/>
    </location>
</feature>
<reference evidence="3" key="1">
    <citation type="submission" date="2016-11" db="UniProtKB">
        <authorList>
            <consortium name="WormBaseParasite"/>
        </authorList>
    </citation>
    <scope>IDENTIFICATION</scope>
</reference>
<name>A0A1I8FGP5_9PLAT</name>
<dbReference type="AlphaFoldDB" id="A0A1I8FGP5"/>
<protein>
    <submittedName>
        <fullName evidence="3">Uncharacterized protein</fullName>
    </submittedName>
</protein>
<evidence type="ECO:0000313" key="2">
    <source>
        <dbReference type="Proteomes" id="UP000095280"/>
    </source>
</evidence>
<feature type="region of interest" description="Disordered" evidence="1">
    <location>
        <begin position="85"/>
        <end position="166"/>
    </location>
</feature>
<keyword evidence="2" id="KW-1185">Reference proteome</keyword>